<dbReference type="EMBL" id="JADINH010000069">
    <property type="protein sequence ID" value="MBO8415404.1"/>
    <property type="molecule type" value="Genomic_DNA"/>
</dbReference>
<accession>A0A9D9GT18</accession>
<dbReference type="InterPro" id="IPR027417">
    <property type="entry name" value="P-loop_NTPase"/>
</dbReference>
<dbReference type="InterPro" id="IPR016496">
    <property type="entry name" value="GTPase_HflX"/>
</dbReference>
<dbReference type="GO" id="GO:0005737">
    <property type="term" value="C:cytoplasm"/>
    <property type="evidence" value="ECO:0007669"/>
    <property type="project" value="TreeGrafter"/>
</dbReference>
<evidence type="ECO:0000313" key="2">
    <source>
        <dbReference type="EMBL" id="MBO8415404.1"/>
    </source>
</evidence>
<feature type="non-terminal residue" evidence="2">
    <location>
        <position position="1"/>
    </location>
</feature>
<dbReference type="GO" id="GO:0043022">
    <property type="term" value="F:ribosome binding"/>
    <property type="evidence" value="ECO:0007669"/>
    <property type="project" value="TreeGrafter"/>
</dbReference>
<dbReference type="Proteomes" id="UP000823631">
    <property type="component" value="Unassembled WGS sequence"/>
</dbReference>
<protein>
    <submittedName>
        <fullName evidence="2">GTPase HflX</fullName>
    </submittedName>
</protein>
<feature type="domain" description="Hflx-type G" evidence="1">
    <location>
        <begin position="18"/>
        <end position="185"/>
    </location>
</feature>
<dbReference type="PRINTS" id="PR00326">
    <property type="entry name" value="GTP1OBG"/>
</dbReference>
<dbReference type="SUPFAM" id="SSF52540">
    <property type="entry name" value="P-loop containing nucleoside triphosphate hydrolases"/>
    <property type="match status" value="1"/>
</dbReference>
<evidence type="ECO:0000259" key="1">
    <source>
        <dbReference type="PROSITE" id="PS51705"/>
    </source>
</evidence>
<dbReference type="GO" id="GO:0005525">
    <property type="term" value="F:GTP binding"/>
    <property type="evidence" value="ECO:0007669"/>
    <property type="project" value="InterPro"/>
</dbReference>
<dbReference type="PROSITE" id="PS51705">
    <property type="entry name" value="G_HFLX"/>
    <property type="match status" value="1"/>
</dbReference>
<dbReference type="Pfam" id="PF01926">
    <property type="entry name" value="MMR_HSR1"/>
    <property type="match status" value="1"/>
</dbReference>
<reference evidence="2" key="2">
    <citation type="journal article" date="2021" name="PeerJ">
        <title>Extensive microbial diversity within the chicken gut microbiome revealed by metagenomics and culture.</title>
        <authorList>
            <person name="Gilroy R."/>
            <person name="Ravi A."/>
            <person name="Getino M."/>
            <person name="Pursley I."/>
            <person name="Horton D.L."/>
            <person name="Alikhan N.F."/>
            <person name="Baker D."/>
            <person name="Gharbi K."/>
            <person name="Hall N."/>
            <person name="Watson M."/>
            <person name="Adriaenssens E.M."/>
            <person name="Foster-Nyarko E."/>
            <person name="Jarju S."/>
            <person name="Secka A."/>
            <person name="Antonio M."/>
            <person name="Oren A."/>
            <person name="Chaudhuri R.R."/>
            <person name="La Ragione R."/>
            <person name="Hildebrand F."/>
            <person name="Pallen M.J."/>
        </authorList>
    </citation>
    <scope>NUCLEOTIDE SEQUENCE</scope>
    <source>
        <strain evidence="2">17213</strain>
    </source>
</reference>
<name>A0A9D9GT18_9GAMM</name>
<organism evidence="2 3">
    <name type="scientific">Candidatus Avisuccinivibrio stercorigallinarum</name>
    <dbReference type="NCBI Taxonomy" id="2840704"/>
    <lineage>
        <taxon>Bacteria</taxon>
        <taxon>Pseudomonadati</taxon>
        <taxon>Pseudomonadota</taxon>
        <taxon>Gammaproteobacteria</taxon>
        <taxon>Aeromonadales</taxon>
        <taxon>Succinivibrionaceae</taxon>
        <taxon>Succinivibrionaceae incertae sedis</taxon>
        <taxon>Candidatus Avisuccinivibrio</taxon>
    </lineage>
</organism>
<dbReference type="AlphaFoldDB" id="A0A9D9GT18"/>
<sequence>VAARREQNREKRKKNAIPVISLVGYTNAGKSSLFNYLTKAEVFAADLLFATLDPTHRTIDLPVVGRVVLADTVGFIRHLPHDLVAAFRATLEESAKADLQLHVIDASDPRVNENIEAVDAVLKQIDAYDVPRLLVFNKADLIEGISEGIVRGDDGRPVRVNVSAKNGFGMSSLIQAVSELLSLDLCEFTAKILPAEGRLRAYLYQCKAVAAEHYNENGEQILQVKIRRLDAARIDKACGGALAACCEVQPAPWLQDQNFAEINLDQFT</sequence>
<reference evidence="2" key="1">
    <citation type="submission" date="2020-10" db="EMBL/GenBank/DDBJ databases">
        <authorList>
            <person name="Gilroy R."/>
        </authorList>
    </citation>
    <scope>NUCLEOTIDE SEQUENCE</scope>
    <source>
        <strain evidence="2">17213</strain>
    </source>
</reference>
<evidence type="ECO:0000313" key="3">
    <source>
        <dbReference type="Proteomes" id="UP000823631"/>
    </source>
</evidence>
<dbReference type="Gene3D" id="3.40.50.300">
    <property type="entry name" value="P-loop containing nucleotide triphosphate hydrolases"/>
    <property type="match status" value="1"/>
</dbReference>
<proteinExistence type="predicted"/>
<dbReference type="InterPro" id="IPR006073">
    <property type="entry name" value="GTP-bd"/>
</dbReference>
<dbReference type="PANTHER" id="PTHR10229:SF0">
    <property type="entry name" value="GTP-BINDING PROTEIN 6-RELATED"/>
    <property type="match status" value="1"/>
</dbReference>
<dbReference type="InterPro" id="IPR030394">
    <property type="entry name" value="G_HFLX_dom"/>
</dbReference>
<dbReference type="CDD" id="cd01878">
    <property type="entry name" value="HflX"/>
    <property type="match status" value="1"/>
</dbReference>
<comment type="caution">
    <text evidence="2">The sequence shown here is derived from an EMBL/GenBank/DDBJ whole genome shotgun (WGS) entry which is preliminary data.</text>
</comment>
<dbReference type="NCBIfam" id="TIGR03156">
    <property type="entry name" value="GTP_HflX"/>
    <property type="match status" value="1"/>
</dbReference>
<dbReference type="PANTHER" id="PTHR10229">
    <property type="entry name" value="GTP-BINDING PROTEIN HFLX"/>
    <property type="match status" value="1"/>
</dbReference>
<dbReference type="FunFam" id="3.40.50.300:FF:000173">
    <property type="entry name" value="GTPase HflX"/>
    <property type="match status" value="1"/>
</dbReference>
<gene>
    <name evidence="2" type="primary">hflX</name>
    <name evidence="2" type="ORF">IAB19_03365</name>
</gene>